<comment type="caution">
    <text evidence="2">The sequence shown here is derived from an EMBL/GenBank/DDBJ whole genome shotgun (WGS) entry which is preliminary data.</text>
</comment>
<evidence type="ECO:0000256" key="1">
    <source>
        <dbReference type="SAM" id="MobiDB-lite"/>
    </source>
</evidence>
<protein>
    <submittedName>
        <fullName evidence="2">Uncharacterized protein</fullName>
    </submittedName>
</protein>
<name>A0AAV3PQM7_LITER</name>
<dbReference type="EMBL" id="BAABME010002217">
    <property type="protein sequence ID" value="GAA0153623.1"/>
    <property type="molecule type" value="Genomic_DNA"/>
</dbReference>
<sequence>MQPVYAPSLMILHLASYGNIIFNKALADKFSIDKQNAPHMTDKFSIDKQNAPHISGHYELLQQLKPSHKDQQLRQSELIDLHRQAS</sequence>
<evidence type="ECO:0000313" key="3">
    <source>
        <dbReference type="Proteomes" id="UP001454036"/>
    </source>
</evidence>
<keyword evidence="3" id="KW-1185">Reference proteome</keyword>
<organism evidence="2 3">
    <name type="scientific">Lithospermum erythrorhizon</name>
    <name type="common">Purple gromwell</name>
    <name type="synonym">Lithospermum officinale var. erythrorhizon</name>
    <dbReference type="NCBI Taxonomy" id="34254"/>
    <lineage>
        <taxon>Eukaryota</taxon>
        <taxon>Viridiplantae</taxon>
        <taxon>Streptophyta</taxon>
        <taxon>Embryophyta</taxon>
        <taxon>Tracheophyta</taxon>
        <taxon>Spermatophyta</taxon>
        <taxon>Magnoliopsida</taxon>
        <taxon>eudicotyledons</taxon>
        <taxon>Gunneridae</taxon>
        <taxon>Pentapetalae</taxon>
        <taxon>asterids</taxon>
        <taxon>lamiids</taxon>
        <taxon>Boraginales</taxon>
        <taxon>Boraginaceae</taxon>
        <taxon>Boraginoideae</taxon>
        <taxon>Lithospermeae</taxon>
        <taxon>Lithospermum</taxon>
    </lineage>
</organism>
<feature type="compositionally biased region" description="Basic and acidic residues" evidence="1">
    <location>
        <begin position="67"/>
        <end position="86"/>
    </location>
</feature>
<dbReference type="AlphaFoldDB" id="A0AAV3PQM7"/>
<dbReference type="Proteomes" id="UP001454036">
    <property type="component" value="Unassembled WGS sequence"/>
</dbReference>
<evidence type="ECO:0000313" key="2">
    <source>
        <dbReference type="EMBL" id="GAA0153623.1"/>
    </source>
</evidence>
<reference evidence="2 3" key="1">
    <citation type="submission" date="2024-01" db="EMBL/GenBank/DDBJ databases">
        <title>The complete chloroplast genome sequence of Lithospermum erythrorhizon: insights into the phylogenetic relationship among Boraginaceae species and the maternal lineages of purple gromwells.</title>
        <authorList>
            <person name="Okada T."/>
            <person name="Watanabe K."/>
        </authorList>
    </citation>
    <scope>NUCLEOTIDE SEQUENCE [LARGE SCALE GENOMIC DNA]</scope>
</reference>
<feature type="region of interest" description="Disordered" evidence="1">
    <location>
        <begin position="66"/>
        <end position="86"/>
    </location>
</feature>
<proteinExistence type="predicted"/>
<gene>
    <name evidence="2" type="ORF">LIER_11817</name>
</gene>
<accession>A0AAV3PQM7</accession>